<keyword evidence="1" id="KW-0808">Transferase</keyword>
<keyword evidence="2" id="KW-0547">Nucleotide-binding</keyword>
<dbReference type="EMBL" id="JAAWVT010000005">
    <property type="protein sequence ID" value="NKG21518.1"/>
    <property type="molecule type" value="Genomic_DNA"/>
</dbReference>
<reference evidence="6 7" key="1">
    <citation type="submission" date="2020-04" db="EMBL/GenBank/DDBJ databases">
        <title>Paeniglutamicibacter sp. ANT13_2, a novel actinomycete isolated from sediment in Antarctica.</title>
        <authorList>
            <person name="Sakdapetsiri C."/>
            <person name="Pinyakong O."/>
        </authorList>
    </citation>
    <scope>NUCLEOTIDE SEQUENCE [LARGE SCALE GENOMIC DNA]</scope>
    <source>
        <strain evidence="6 7">ANT13_2</strain>
    </source>
</reference>
<organism evidence="6 7">
    <name type="scientific">Paeniglutamicibacter terrestris</name>
    <dbReference type="NCBI Taxonomy" id="2723403"/>
    <lineage>
        <taxon>Bacteria</taxon>
        <taxon>Bacillati</taxon>
        <taxon>Actinomycetota</taxon>
        <taxon>Actinomycetes</taxon>
        <taxon>Micrococcales</taxon>
        <taxon>Micrococcaceae</taxon>
        <taxon>Paeniglutamicibacter</taxon>
    </lineage>
</organism>
<evidence type="ECO:0000259" key="5">
    <source>
        <dbReference type="Pfam" id="PF18085"/>
    </source>
</evidence>
<gene>
    <name evidence="6" type="ORF">HED64_12475</name>
</gene>
<sequence>MSEIFPTTMHPSKHELIGPWLLNQPWFSGVGTPELENIGGFRLDDPAGEVGMESIFVRDNASPEPVIYHVPLTYRGAPLEGAASALLGTSEHGVLGTRWIYDAAADPVWHSALTALAAGEVLAQHQKISNTLEPDVHVHSAPLVARTLDVPAHWKIIRRPEAEGMGQSRAGTRVSVPWVTAGELARAVVLEIA</sequence>
<dbReference type="Pfam" id="PF18085">
    <property type="entry name" value="Mak_N_cap"/>
    <property type="match status" value="1"/>
</dbReference>
<dbReference type="RefSeq" id="WP_168152312.1">
    <property type="nucleotide sequence ID" value="NZ_JAAWVT010000005.1"/>
</dbReference>
<feature type="domain" description="Maltokinase N-terminal cap" evidence="5">
    <location>
        <begin position="20"/>
        <end position="106"/>
    </location>
</feature>
<evidence type="ECO:0000313" key="6">
    <source>
        <dbReference type="EMBL" id="NKG21518.1"/>
    </source>
</evidence>
<comment type="caution">
    <text evidence="6">The sequence shown here is derived from an EMBL/GenBank/DDBJ whole genome shotgun (WGS) entry which is preliminary data.</text>
</comment>
<evidence type="ECO:0000313" key="7">
    <source>
        <dbReference type="Proteomes" id="UP000746595"/>
    </source>
</evidence>
<accession>A0ABX1G675</accession>
<keyword evidence="3" id="KW-0418">Kinase</keyword>
<dbReference type="InterPro" id="IPR040999">
    <property type="entry name" value="Mak_N_cap"/>
</dbReference>
<dbReference type="Proteomes" id="UP000746595">
    <property type="component" value="Unassembled WGS sequence"/>
</dbReference>
<keyword evidence="7" id="KW-1185">Reference proteome</keyword>
<keyword evidence="4" id="KW-0067">ATP-binding</keyword>
<evidence type="ECO:0000256" key="4">
    <source>
        <dbReference type="ARBA" id="ARBA00022840"/>
    </source>
</evidence>
<evidence type="ECO:0000256" key="2">
    <source>
        <dbReference type="ARBA" id="ARBA00022741"/>
    </source>
</evidence>
<name>A0ABX1G675_9MICC</name>
<protein>
    <submittedName>
        <fullName evidence="6">1,4-alpha-glucan branching protein</fullName>
    </submittedName>
</protein>
<proteinExistence type="predicted"/>
<evidence type="ECO:0000256" key="3">
    <source>
        <dbReference type="ARBA" id="ARBA00022777"/>
    </source>
</evidence>
<evidence type="ECO:0000256" key="1">
    <source>
        <dbReference type="ARBA" id="ARBA00022679"/>
    </source>
</evidence>